<dbReference type="Pfam" id="PF17106">
    <property type="entry name" value="NACHT_sigma"/>
    <property type="match status" value="1"/>
</dbReference>
<feature type="domain" description="Heterokaryon incompatibility" evidence="1">
    <location>
        <begin position="25"/>
        <end position="111"/>
    </location>
</feature>
<protein>
    <recommendedName>
        <fullName evidence="5">Heterokaryon incompatibility domain-containing protein</fullName>
    </recommendedName>
</protein>
<accession>A0A439D6R5</accession>
<keyword evidence="4" id="KW-1185">Reference proteome</keyword>
<organism evidence="3 4">
    <name type="scientific">Xylaria grammica</name>
    <dbReference type="NCBI Taxonomy" id="363999"/>
    <lineage>
        <taxon>Eukaryota</taxon>
        <taxon>Fungi</taxon>
        <taxon>Dikarya</taxon>
        <taxon>Ascomycota</taxon>
        <taxon>Pezizomycotina</taxon>
        <taxon>Sordariomycetes</taxon>
        <taxon>Xylariomycetidae</taxon>
        <taxon>Xylariales</taxon>
        <taxon>Xylariaceae</taxon>
        <taxon>Xylaria</taxon>
    </lineage>
</organism>
<dbReference type="InterPro" id="IPR010730">
    <property type="entry name" value="HET"/>
</dbReference>
<proteinExistence type="predicted"/>
<dbReference type="EMBL" id="RYZI01000127">
    <property type="protein sequence ID" value="RWA10086.1"/>
    <property type="molecule type" value="Genomic_DNA"/>
</dbReference>
<evidence type="ECO:0000313" key="4">
    <source>
        <dbReference type="Proteomes" id="UP000286045"/>
    </source>
</evidence>
<sequence>MRLLWAEADGNFRLAEFSDEKIPPYAILSHTWGADDEEVSFRDIVDGRGKNKPGYKKIRFCAQQARKDGLKFFWVDSCCIDKSSSTELSEAINSMFRWYQRATKCYAYLSDISIPKPAINGPSSSRARKQSIKSSKWFERSWTLQELLAPTSVEFFTREWEPLGNKRTLEKEIHDRTKIPIRALRGMSLSHFGVNERLSWARGRQAKREEDKAYSLLGIFDVHMPLIYGEGWEHAYARLRKEINPPTGASHFSSHDCSRQFNTCTGTQTNNTGSGNVLFGDFNAPVRFG</sequence>
<dbReference type="PANTHER" id="PTHR10622:SF11">
    <property type="entry name" value="HET-DOMAIN-CONTAINING PROTEIN"/>
    <property type="match status" value="1"/>
</dbReference>
<dbReference type="Pfam" id="PF06985">
    <property type="entry name" value="HET"/>
    <property type="match status" value="1"/>
</dbReference>
<dbReference type="AlphaFoldDB" id="A0A439D6R5"/>
<evidence type="ECO:0000313" key="3">
    <source>
        <dbReference type="EMBL" id="RWA10086.1"/>
    </source>
</evidence>
<dbReference type="InterPro" id="IPR031353">
    <property type="entry name" value="NACHT_sigma"/>
</dbReference>
<dbReference type="Proteomes" id="UP000286045">
    <property type="component" value="Unassembled WGS sequence"/>
</dbReference>
<evidence type="ECO:0000259" key="2">
    <source>
        <dbReference type="Pfam" id="PF17106"/>
    </source>
</evidence>
<gene>
    <name evidence="3" type="ORF">EKO27_g5017</name>
</gene>
<dbReference type="PANTHER" id="PTHR10622">
    <property type="entry name" value="HET DOMAIN-CONTAINING PROTEIN"/>
    <property type="match status" value="1"/>
</dbReference>
<feature type="domain" description="NACHT-NTPase sigma" evidence="2">
    <location>
        <begin position="257"/>
        <end position="289"/>
    </location>
</feature>
<comment type="caution">
    <text evidence="3">The sequence shown here is derived from an EMBL/GenBank/DDBJ whole genome shotgun (WGS) entry which is preliminary data.</text>
</comment>
<evidence type="ECO:0008006" key="5">
    <source>
        <dbReference type="Google" id="ProtNLM"/>
    </source>
</evidence>
<reference evidence="3 4" key="1">
    <citation type="submission" date="2018-12" db="EMBL/GenBank/DDBJ databases">
        <title>Draft genome sequence of Xylaria grammica IHI A82.</title>
        <authorList>
            <person name="Buettner E."/>
            <person name="Kellner H."/>
        </authorList>
    </citation>
    <scope>NUCLEOTIDE SEQUENCE [LARGE SCALE GENOMIC DNA]</scope>
    <source>
        <strain evidence="3 4">IHI A82</strain>
    </source>
</reference>
<evidence type="ECO:0000259" key="1">
    <source>
        <dbReference type="Pfam" id="PF06985"/>
    </source>
</evidence>
<name>A0A439D6R5_9PEZI</name>
<dbReference type="STRING" id="363999.A0A439D6R5"/>